<evidence type="ECO:0000256" key="1">
    <source>
        <dbReference type="ARBA" id="ARBA00022481"/>
    </source>
</evidence>
<dbReference type="PRINTS" id="PR00813">
    <property type="entry name" value="BCTERIALGSPG"/>
</dbReference>
<dbReference type="OrthoDB" id="8592370at2"/>
<dbReference type="PROSITE" id="PS00409">
    <property type="entry name" value="PROKAR_NTER_METHYL"/>
    <property type="match status" value="1"/>
</dbReference>
<dbReference type="EMBL" id="CP001715">
    <property type="protein sequence ID" value="ACV35529.1"/>
    <property type="molecule type" value="Genomic_DNA"/>
</dbReference>
<reference evidence="3" key="2">
    <citation type="submission" date="2009-09" db="EMBL/GenBank/DDBJ databases">
        <title>Complete sequence of chromosome of Candidatus Accumulibacter phosphatis clade IIA str. UW-1.</title>
        <authorList>
            <consortium name="US DOE Joint Genome Institute"/>
            <person name="Martin H.G."/>
            <person name="Ivanova N."/>
            <person name="Kunin V."/>
            <person name="Warnecke F."/>
            <person name="Barry K."/>
            <person name="He S."/>
            <person name="Salamov A."/>
            <person name="Szeto E."/>
            <person name="Dalin E."/>
            <person name="Pangilinan J.L."/>
            <person name="Lapidus A."/>
            <person name="Lowry S."/>
            <person name="Kyrpides N.C."/>
            <person name="McMahon K.D."/>
            <person name="Hugenholtz P."/>
        </authorList>
    </citation>
    <scope>NUCLEOTIDE SEQUENCE [LARGE SCALE GENOMIC DNA]</scope>
    <source>
        <strain evidence="3">UW-1</strain>
    </source>
</reference>
<dbReference type="eggNOG" id="COG4968">
    <property type="taxonomic scope" value="Bacteria"/>
</dbReference>
<dbReference type="InterPro" id="IPR045584">
    <property type="entry name" value="Pilin-like"/>
</dbReference>
<keyword evidence="2" id="KW-0812">Transmembrane</keyword>
<keyword evidence="2" id="KW-1133">Transmembrane helix</keyword>
<dbReference type="AlphaFoldDB" id="C7RP47"/>
<dbReference type="Gene3D" id="3.30.700.10">
    <property type="entry name" value="Glycoprotein, Type 4 Pilin"/>
    <property type="match status" value="1"/>
</dbReference>
<dbReference type="NCBIfam" id="TIGR02532">
    <property type="entry name" value="IV_pilin_GFxxxE"/>
    <property type="match status" value="1"/>
</dbReference>
<dbReference type="KEGG" id="app:CAP2UW1_2238"/>
<dbReference type="HOGENOM" id="CLU_091705_6_1_4"/>
<sequence length="156" mass="17088">MDQRSDKKNSGFTLIEVLIVVAILGILMSIAVPAYSEYIRRAHRAAAQQFLLDVAQRQEQYLLDNRQYATALRTAGAPLGAGELDMTFPADISPYYNNPDFTGVNNAATPPAFLLFMSPKAGKMSGDGNLVINNATQKWRDTNGDNAYTAGTDKPW</sequence>
<dbReference type="GO" id="GO:0015628">
    <property type="term" value="P:protein secretion by the type II secretion system"/>
    <property type="evidence" value="ECO:0007669"/>
    <property type="project" value="InterPro"/>
</dbReference>
<evidence type="ECO:0000256" key="2">
    <source>
        <dbReference type="SAM" id="Phobius"/>
    </source>
</evidence>
<organism evidence="3">
    <name type="scientific">Accumulibacter regalis</name>
    <dbReference type="NCBI Taxonomy" id="522306"/>
    <lineage>
        <taxon>Bacteria</taxon>
        <taxon>Pseudomonadati</taxon>
        <taxon>Pseudomonadota</taxon>
        <taxon>Betaproteobacteria</taxon>
        <taxon>Candidatus Accumulibacter</taxon>
    </lineage>
</organism>
<dbReference type="Pfam" id="PF16732">
    <property type="entry name" value="ComP_DUS"/>
    <property type="match status" value="1"/>
</dbReference>
<accession>C7RP47</accession>
<dbReference type="PANTHER" id="PTHR30093:SF47">
    <property type="entry name" value="TYPE IV PILUS NON-CORE MINOR PILIN PILE"/>
    <property type="match status" value="1"/>
</dbReference>
<dbReference type="Pfam" id="PF07963">
    <property type="entry name" value="N_methyl"/>
    <property type="match status" value="1"/>
</dbReference>
<evidence type="ECO:0000313" key="3">
    <source>
        <dbReference type="EMBL" id="ACV35529.1"/>
    </source>
</evidence>
<keyword evidence="2" id="KW-0472">Membrane</keyword>
<proteinExistence type="predicted"/>
<dbReference type="GO" id="GO:0043683">
    <property type="term" value="P:type IV pilus assembly"/>
    <property type="evidence" value="ECO:0007669"/>
    <property type="project" value="InterPro"/>
</dbReference>
<keyword evidence="1" id="KW-0488">Methylation</keyword>
<feature type="transmembrane region" description="Helical" evidence="2">
    <location>
        <begin position="12"/>
        <end position="35"/>
    </location>
</feature>
<reference evidence="3" key="1">
    <citation type="submission" date="2009-08" db="EMBL/GenBank/DDBJ databases">
        <authorList>
            <consortium name="US DOE Joint Genome Institute"/>
            <person name="Lucas S."/>
            <person name="Copeland A."/>
            <person name="Lapidus A."/>
            <person name="Glavina del Rio T."/>
            <person name="Dalin E."/>
            <person name="Tice H."/>
            <person name="Bruce D."/>
            <person name="Barry K."/>
            <person name="Pitluck S."/>
            <person name="Lowry S."/>
            <person name="Larimer F."/>
            <person name="Land M."/>
            <person name="Hauser L."/>
            <person name="Kyrpides N."/>
            <person name="Ivanova N."/>
            <person name="McMahon K.D."/>
            <person name="Hugenholtz P."/>
        </authorList>
    </citation>
    <scope>NUCLEOTIDE SEQUENCE</scope>
    <source>
        <strain evidence="3">UW-1</strain>
    </source>
</reference>
<protein>
    <submittedName>
        <fullName evidence="3">General secretion pathway protein H</fullName>
    </submittedName>
</protein>
<dbReference type="SUPFAM" id="SSF54523">
    <property type="entry name" value="Pili subunits"/>
    <property type="match status" value="1"/>
</dbReference>
<name>C7RP47_ACCRE</name>
<dbReference type="InterPro" id="IPR000983">
    <property type="entry name" value="Bac_GSPG_pilin"/>
</dbReference>
<dbReference type="InterPro" id="IPR012902">
    <property type="entry name" value="N_methyl_site"/>
</dbReference>
<dbReference type="InterPro" id="IPR031982">
    <property type="entry name" value="PilE-like"/>
</dbReference>
<dbReference type="GO" id="GO:0015627">
    <property type="term" value="C:type II protein secretion system complex"/>
    <property type="evidence" value="ECO:0007669"/>
    <property type="project" value="InterPro"/>
</dbReference>
<dbReference type="STRING" id="522306.CAP2UW1_2238"/>
<dbReference type="PANTHER" id="PTHR30093">
    <property type="entry name" value="GENERAL SECRETION PATHWAY PROTEIN G"/>
    <property type="match status" value="1"/>
</dbReference>
<gene>
    <name evidence="3" type="ordered locus">CAP2UW1_2238</name>
</gene>